<evidence type="ECO:0000259" key="1">
    <source>
        <dbReference type="Pfam" id="PF13229"/>
    </source>
</evidence>
<sequence length="676" mass="69448">MKIRVQGATLDSGSSPLQSITVQADVGIVWSVNGRTGAVTGLVEAGNNLSDIADAAEARANLGAAATVDGQGRNPLTGRWHPEAYGAVGDYTADDTAAVQACIEACSAAGGGTVRLGRHALSGSGVHPRTGVTLEGIPGYSKLKNTSSNFAIASDGTPVSNIAFRDFTIEGPVNEVPTAPKRTRTNSGPGTTMGLWITGDLDPTQAGAPVIRDVTIQNVTVRNTTSLPIRISGVRGTVLTENCLFYNTQDAGWIFCENVRVIGCRSMWSADNGLSLSRGNQSVVCVGNSVEGAAYHGIWLSGYVGYTGPVDFACTGNTIKNIGQAGILLMDSPRNGTVTGNMIDKQWVRGDSSAPTDEFVYGIMIRGNSTTPAAPGTSVAYGLRVANNTIYAAPRAGISIDGATACVVEDNLIQDTGTATFSDGSVITSSFTSQNIGILCSHPSTLTACTIRSNTIIDKRTTPYTNRGVHPVRISGALIYGNTVEGARNSSLLPAVLDAWTDGRVDDGQETIPRWAANNSASIAMSSGTLRLGYFTARRTATVTALRINSGSTAAGATPTLVRAGLYSVDSAGALTLMSAITSDTTLLAAALTTYSRTLAAPQQVVAGQRYAIGVMVVTGATAPTLTGCLAATAGENSISPQLCSVITGQSDLPSSLAAGALSTTQSLIYAVAVGA</sequence>
<dbReference type="InterPro" id="IPR012334">
    <property type="entry name" value="Pectin_lyas_fold"/>
</dbReference>
<organism evidence="2 3">
    <name type="scientific">Streptomyces ziwulingensis</name>
    <dbReference type="NCBI Taxonomy" id="1045501"/>
    <lineage>
        <taxon>Bacteria</taxon>
        <taxon>Bacillati</taxon>
        <taxon>Actinomycetota</taxon>
        <taxon>Actinomycetes</taxon>
        <taxon>Kitasatosporales</taxon>
        <taxon>Streptomycetaceae</taxon>
        <taxon>Streptomyces</taxon>
    </lineage>
</organism>
<dbReference type="InterPro" id="IPR039448">
    <property type="entry name" value="Beta_helix"/>
</dbReference>
<name>A0ABP9D0N2_9ACTN</name>
<comment type="caution">
    <text evidence="2">The sequence shown here is derived from an EMBL/GenBank/DDBJ whole genome shotgun (WGS) entry which is preliminary data.</text>
</comment>
<dbReference type="SUPFAM" id="SSF51126">
    <property type="entry name" value="Pectin lyase-like"/>
    <property type="match status" value="2"/>
</dbReference>
<gene>
    <name evidence="2" type="ORF">GCM10023220_67690</name>
</gene>
<dbReference type="SMART" id="SM00710">
    <property type="entry name" value="PbH1"/>
    <property type="match status" value="8"/>
</dbReference>
<dbReference type="RefSeq" id="WP_345624517.1">
    <property type="nucleotide sequence ID" value="NZ_BAABIG010000089.1"/>
</dbReference>
<dbReference type="Gene3D" id="2.160.20.10">
    <property type="entry name" value="Single-stranded right-handed beta-helix, Pectin lyase-like"/>
    <property type="match status" value="1"/>
</dbReference>
<accession>A0ABP9D0N2</accession>
<protein>
    <recommendedName>
        <fullName evidence="1">Right handed beta helix domain-containing protein</fullName>
    </recommendedName>
</protein>
<keyword evidence="3" id="KW-1185">Reference proteome</keyword>
<dbReference type="InterPro" id="IPR006626">
    <property type="entry name" value="PbH1"/>
</dbReference>
<evidence type="ECO:0000313" key="3">
    <source>
        <dbReference type="Proteomes" id="UP001501265"/>
    </source>
</evidence>
<reference evidence="3" key="1">
    <citation type="journal article" date="2019" name="Int. J. Syst. Evol. Microbiol.">
        <title>The Global Catalogue of Microorganisms (GCM) 10K type strain sequencing project: providing services to taxonomists for standard genome sequencing and annotation.</title>
        <authorList>
            <consortium name="The Broad Institute Genomics Platform"/>
            <consortium name="The Broad Institute Genome Sequencing Center for Infectious Disease"/>
            <person name="Wu L."/>
            <person name="Ma J."/>
        </authorList>
    </citation>
    <scope>NUCLEOTIDE SEQUENCE [LARGE SCALE GENOMIC DNA]</scope>
    <source>
        <strain evidence="3">JCM 18081</strain>
    </source>
</reference>
<dbReference type="Proteomes" id="UP001501265">
    <property type="component" value="Unassembled WGS sequence"/>
</dbReference>
<dbReference type="InterPro" id="IPR011050">
    <property type="entry name" value="Pectin_lyase_fold/virulence"/>
</dbReference>
<evidence type="ECO:0000313" key="2">
    <source>
        <dbReference type="EMBL" id="GAA4824362.1"/>
    </source>
</evidence>
<feature type="domain" description="Right handed beta helix" evidence="1">
    <location>
        <begin position="214"/>
        <end position="369"/>
    </location>
</feature>
<dbReference type="Pfam" id="PF13229">
    <property type="entry name" value="Beta_helix"/>
    <property type="match status" value="1"/>
</dbReference>
<dbReference type="EMBL" id="BAABIG010000089">
    <property type="protein sequence ID" value="GAA4824362.1"/>
    <property type="molecule type" value="Genomic_DNA"/>
</dbReference>
<proteinExistence type="predicted"/>